<feature type="transmembrane region" description="Helical" evidence="6">
    <location>
        <begin position="98"/>
        <end position="121"/>
    </location>
</feature>
<organism evidence="8 9">
    <name type="scientific">Candidatus Daviesbacteria bacterium RIFCSPLOWO2_01_FULL_40_24</name>
    <dbReference type="NCBI Taxonomy" id="1797787"/>
    <lineage>
        <taxon>Bacteria</taxon>
        <taxon>Candidatus Daviesiibacteriota</taxon>
    </lineage>
</organism>
<evidence type="ECO:0000256" key="3">
    <source>
        <dbReference type="ARBA" id="ARBA00022692"/>
    </source>
</evidence>
<dbReference type="GO" id="GO:0005886">
    <property type="term" value="C:plasma membrane"/>
    <property type="evidence" value="ECO:0007669"/>
    <property type="project" value="UniProtKB-SubCell"/>
</dbReference>
<comment type="caution">
    <text evidence="8">The sequence shown here is derived from an EMBL/GenBank/DDBJ whole genome shotgun (WGS) entry which is preliminary data.</text>
</comment>
<evidence type="ECO:0000256" key="4">
    <source>
        <dbReference type="ARBA" id="ARBA00022989"/>
    </source>
</evidence>
<reference evidence="8 9" key="1">
    <citation type="journal article" date="2016" name="Nat. Commun.">
        <title>Thousands of microbial genomes shed light on interconnected biogeochemical processes in an aquifer system.</title>
        <authorList>
            <person name="Anantharaman K."/>
            <person name="Brown C.T."/>
            <person name="Hug L.A."/>
            <person name="Sharon I."/>
            <person name="Castelle C.J."/>
            <person name="Probst A.J."/>
            <person name="Thomas B.C."/>
            <person name="Singh A."/>
            <person name="Wilkins M.J."/>
            <person name="Karaoz U."/>
            <person name="Brodie E.L."/>
            <person name="Williams K.H."/>
            <person name="Hubbard S.S."/>
            <person name="Banfield J.F."/>
        </authorList>
    </citation>
    <scope>NUCLEOTIDE SEQUENCE [LARGE SCALE GENOMIC DNA]</scope>
</reference>
<keyword evidence="4 6" id="KW-1133">Transmembrane helix</keyword>
<keyword evidence="2" id="KW-1003">Cell membrane</keyword>
<feature type="transmembrane region" description="Helical" evidence="6">
    <location>
        <begin position="176"/>
        <end position="197"/>
    </location>
</feature>
<evidence type="ECO:0000256" key="6">
    <source>
        <dbReference type="SAM" id="Phobius"/>
    </source>
</evidence>
<dbReference type="Proteomes" id="UP000178017">
    <property type="component" value="Unassembled WGS sequence"/>
</dbReference>
<evidence type="ECO:0000256" key="5">
    <source>
        <dbReference type="ARBA" id="ARBA00023136"/>
    </source>
</evidence>
<dbReference type="EMBL" id="MFDO01000021">
    <property type="protein sequence ID" value="OGE65255.1"/>
    <property type="molecule type" value="Genomic_DNA"/>
</dbReference>
<keyword evidence="3 6" id="KW-0812">Transmembrane</keyword>
<feature type="transmembrane region" description="Helical" evidence="6">
    <location>
        <begin position="58"/>
        <end position="86"/>
    </location>
</feature>
<dbReference type="PANTHER" id="PTHR42709">
    <property type="entry name" value="ALKALINE PHOSPHATASE LIKE PROTEIN"/>
    <property type="match status" value="1"/>
</dbReference>
<protein>
    <recommendedName>
        <fullName evidence="7">VTT domain-containing protein</fullName>
    </recommendedName>
</protein>
<evidence type="ECO:0000256" key="1">
    <source>
        <dbReference type="ARBA" id="ARBA00004651"/>
    </source>
</evidence>
<feature type="transmembrane region" description="Helical" evidence="6">
    <location>
        <begin position="16"/>
        <end position="37"/>
    </location>
</feature>
<dbReference type="AlphaFoldDB" id="A0A1F5MIS4"/>
<evidence type="ECO:0000256" key="2">
    <source>
        <dbReference type="ARBA" id="ARBA00022475"/>
    </source>
</evidence>
<dbReference type="PANTHER" id="PTHR42709:SF6">
    <property type="entry name" value="UNDECAPRENYL PHOSPHATE TRANSPORTER A"/>
    <property type="match status" value="1"/>
</dbReference>
<feature type="transmembrane region" description="Helical" evidence="6">
    <location>
        <begin position="209"/>
        <end position="227"/>
    </location>
</feature>
<evidence type="ECO:0000313" key="8">
    <source>
        <dbReference type="EMBL" id="OGE65255.1"/>
    </source>
</evidence>
<dbReference type="Pfam" id="PF09335">
    <property type="entry name" value="VTT_dom"/>
    <property type="match status" value="1"/>
</dbReference>
<keyword evidence="5 6" id="KW-0472">Membrane</keyword>
<evidence type="ECO:0000313" key="9">
    <source>
        <dbReference type="Proteomes" id="UP000178017"/>
    </source>
</evidence>
<comment type="subcellular location">
    <subcellularLocation>
        <location evidence="1">Cell membrane</location>
        <topology evidence="1">Multi-pass membrane protein</topology>
    </subcellularLocation>
</comment>
<evidence type="ECO:0000259" key="7">
    <source>
        <dbReference type="Pfam" id="PF09335"/>
    </source>
</evidence>
<name>A0A1F5MIS4_9BACT</name>
<dbReference type="InterPro" id="IPR032816">
    <property type="entry name" value="VTT_dom"/>
</dbReference>
<gene>
    <name evidence="8" type="ORF">A3B49_02390</name>
</gene>
<accession>A0A1F5MIS4</accession>
<feature type="domain" description="VTT" evidence="7">
    <location>
        <begin position="78"/>
        <end position="196"/>
    </location>
</feature>
<dbReference type="InterPro" id="IPR051311">
    <property type="entry name" value="DedA_domain"/>
</dbReference>
<feature type="transmembrane region" description="Helical" evidence="6">
    <location>
        <begin position="148"/>
        <end position="170"/>
    </location>
</feature>
<proteinExistence type="predicted"/>
<sequence length="234" mass="26214">MRFVWRLISLIFRLDLLIPFLLIASYLSLVFIAKGSIPSSEEMIGLFSELYAKYGYEIIFISAFLESLIIISLIVPGTLALALGIIFARTGQTDLTLVILTVIAGALLGYLLDYTLGYLGFSDLLKKLGYGKFLEQSKQKLSKFKKRGLIIGFIHANFGSFLSFSAGATGYSFPTFLLVASLATIAWTSFWSIIIYSLGDIVLEILKRYSFLFFMAVLAVLFLSQIWNRDKENN</sequence>